<dbReference type="OrthoDB" id="1550641at2"/>
<dbReference type="Pfam" id="PF09614">
    <property type="entry name" value="Cas_Csy2"/>
    <property type="match status" value="1"/>
</dbReference>
<protein>
    <submittedName>
        <fullName evidence="1">CRISPR-associated protein (Cas_Csy2)</fullName>
    </submittedName>
</protein>
<reference evidence="1 2" key="1">
    <citation type="submission" date="2016-10" db="EMBL/GenBank/DDBJ databases">
        <authorList>
            <person name="de Groot N.N."/>
        </authorList>
    </citation>
    <scope>NUCLEOTIDE SEQUENCE [LARGE SCALE GENOMIC DNA]</scope>
    <source>
        <strain evidence="1 2">DSM 25584</strain>
    </source>
</reference>
<dbReference type="EMBL" id="FNCE01000001">
    <property type="protein sequence ID" value="SDF59007.1"/>
    <property type="molecule type" value="Genomic_DNA"/>
</dbReference>
<accession>A0A1G7MB51</accession>
<dbReference type="Proteomes" id="UP000199415">
    <property type="component" value="Unassembled WGS sequence"/>
</dbReference>
<organism evidence="1 2">
    <name type="scientific">Limimonas halophila</name>
    <dbReference type="NCBI Taxonomy" id="1082479"/>
    <lineage>
        <taxon>Bacteria</taxon>
        <taxon>Pseudomonadati</taxon>
        <taxon>Pseudomonadota</taxon>
        <taxon>Alphaproteobacteria</taxon>
        <taxon>Rhodospirillales</taxon>
        <taxon>Rhodovibrionaceae</taxon>
        <taxon>Limimonas</taxon>
    </lineage>
</organism>
<keyword evidence="2" id="KW-1185">Reference proteome</keyword>
<gene>
    <name evidence="1" type="ORF">SAMN05216241_101549</name>
</gene>
<dbReference type="InterPro" id="IPR013398">
    <property type="entry name" value="CRISPR-assoc_prot_Csy2"/>
</dbReference>
<name>A0A1G7MB51_9PROT</name>
<evidence type="ECO:0000313" key="1">
    <source>
        <dbReference type="EMBL" id="SDF59007.1"/>
    </source>
</evidence>
<evidence type="ECO:0000313" key="2">
    <source>
        <dbReference type="Proteomes" id="UP000199415"/>
    </source>
</evidence>
<dbReference type="AlphaFoldDB" id="A0A1G7MB51"/>
<dbReference type="RefSeq" id="WP_090018553.1">
    <property type="nucleotide sequence ID" value="NZ_FNCE01000001.1"/>
</dbReference>
<sequence length="285" mass="30141">MSIFAIGPFTAADAALDSSPVVAGLPSITALAGVADVIARAGGQPAANLPVALLLHRVTPHSGMFRPTPQPSGEPAEAPGRLFGQVRATICLADPADTLFSDTVRRAVQRARFAGARMEGDDAPVPPVRACDDLGEALRSVPPGHLLADRTDILEDATTHAADPLDALLDVATLHRDEDGRWTNPYSEPEPGVRHRLTPLSVGFQALEPIENASGREGTREPETPHVFAEGVATVAEFVSARALARAPSISHAVLWSWHIDRPTGLFVVRGRTPAAVEAELEEQL</sequence>
<proteinExistence type="predicted"/>
<dbReference type="STRING" id="1082479.SAMN05216241_101549"/>